<evidence type="ECO:0000256" key="1">
    <source>
        <dbReference type="SAM" id="MobiDB-lite"/>
    </source>
</evidence>
<dbReference type="Proteomes" id="UP000637628">
    <property type="component" value="Unassembled WGS sequence"/>
</dbReference>
<dbReference type="EMBL" id="BOML01000038">
    <property type="protein sequence ID" value="GIE03610.1"/>
    <property type="molecule type" value="Genomic_DNA"/>
</dbReference>
<organism evidence="2 3">
    <name type="scientific">Paractinoplanes durhamensis</name>
    <dbReference type="NCBI Taxonomy" id="113563"/>
    <lineage>
        <taxon>Bacteria</taxon>
        <taxon>Bacillati</taxon>
        <taxon>Actinomycetota</taxon>
        <taxon>Actinomycetes</taxon>
        <taxon>Micromonosporales</taxon>
        <taxon>Micromonosporaceae</taxon>
        <taxon>Paractinoplanes</taxon>
    </lineage>
</organism>
<sequence length="133" mass="13981">MICLENGRCFPLAQRAVHFVTEGAPDPLRLAGSQAHVVGQDLPLAFAFGLTPGDSRQNPGDHAAGVGSQVDVSGGGGQTDVPLQSKVDQELQVLHRSGYPIEMPRHNEVRSAGLDHLDHSLPARPICKSAGSS</sequence>
<feature type="region of interest" description="Disordered" evidence="1">
    <location>
        <begin position="52"/>
        <end position="87"/>
    </location>
</feature>
<comment type="caution">
    <text evidence="2">The sequence shown here is derived from an EMBL/GenBank/DDBJ whole genome shotgun (WGS) entry which is preliminary data.</text>
</comment>
<reference evidence="2 3" key="1">
    <citation type="submission" date="2021-01" db="EMBL/GenBank/DDBJ databases">
        <title>Whole genome shotgun sequence of Actinoplanes durhamensis NBRC 14914.</title>
        <authorList>
            <person name="Komaki H."/>
            <person name="Tamura T."/>
        </authorList>
    </citation>
    <scope>NUCLEOTIDE SEQUENCE [LARGE SCALE GENOMIC DNA]</scope>
    <source>
        <strain evidence="2 3">NBRC 14914</strain>
    </source>
</reference>
<protein>
    <submittedName>
        <fullName evidence="2">Uncharacterized protein</fullName>
    </submittedName>
</protein>
<name>A0ABQ3Z1E3_9ACTN</name>
<accession>A0ABQ3Z1E3</accession>
<keyword evidence="3" id="KW-1185">Reference proteome</keyword>
<proteinExistence type="predicted"/>
<evidence type="ECO:0000313" key="2">
    <source>
        <dbReference type="EMBL" id="GIE03610.1"/>
    </source>
</evidence>
<evidence type="ECO:0000313" key="3">
    <source>
        <dbReference type="Proteomes" id="UP000637628"/>
    </source>
</evidence>
<feature type="region of interest" description="Disordered" evidence="1">
    <location>
        <begin position="114"/>
        <end position="133"/>
    </location>
</feature>
<gene>
    <name evidence="2" type="ORF">Adu01nite_49600</name>
</gene>